<dbReference type="InterPro" id="IPR006311">
    <property type="entry name" value="TAT_signal"/>
</dbReference>
<dbReference type="PANTHER" id="PTHR16943">
    <property type="entry name" value="2-METHYLCITRATE DEHYDRATASE-RELATED"/>
    <property type="match status" value="1"/>
</dbReference>
<dbReference type="PANTHER" id="PTHR16943:SF8">
    <property type="entry name" value="2-METHYLCITRATE DEHYDRATASE"/>
    <property type="match status" value="1"/>
</dbReference>
<accession>A0AB39KXC0</accession>
<dbReference type="AlphaFoldDB" id="A0AB39KXC0"/>
<dbReference type="InterPro" id="IPR005656">
    <property type="entry name" value="MmgE_PrpD"/>
</dbReference>
<evidence type="ECO:0000313" key="4">
    <source>
        <dbReference type="EMBL" id="XDO98429.1"/>
    </source>
</evidence>
<dbReference type="RefSeq" id="WP_369062304.1">
    <property type="nucleotide sequence ID" value="NZ_CP158375.1"/>
</dbReference>
<organism evidence="4">
    <name type="scientific">Caulobacter sp. 73W</name>
    <dbReference type="NCBI Taxonomy" id="3161137"/>
    <lineage>
        <taxon>Bacteria</taxon>
        <taxon>Pseudomonadati</taxon>
        <taxon>Pseudomonadota</taxon>
        <taxon>Alphaproteobacteria</taxon>
        <taxon>Caulobacterales</taxon>
        <taxon>Caulobacteraceae</taxon>
        <taxon>Caulobacter</taxon>
    </lineage>
</organism>
<proteinExistence type="inferred from homology"/>
<comment type="similarity">
    <text evidence="1">Belongs to the PrpD family.</text>
</comment>
<name>A0AB39KXC0_9CAUL</name>
<evidence type="ECO:0000256" key="1">
    <source>
        <dbReference type="ARBA" id="ARBA00006174"/>
    </source>
</evidence>
<reference evidence="4" key="1">
    <citation type="submission" date="2024-06" db="EMBL/GenBank/DDBJ databases">
        <title>Caulobacter inopinatus, sp. nov.</title>
        <authorList>
            <person name="Donachie S.P."/>
        </authorList>
    </citation>
    <scope>NUCLEOTIDE SEQUENCE</scope>
    <source>
        <strain evidence="4">73W</strain>
    </source>
</reference>
<evidence type="ECO:0000259" key="2">
    <source>
        <dbReference type="Pfam" id="PF03972"/>
    </source>
</evidence>
<dbReference type="EMBL" id="CP158375">
    <property type="protein sequence ID" value="XDO98429.1"/>
    <property type="molecule type" value="Genomic_DNA"/>
</dbReference>
<dbReference type="Gene3D" id="1.10.4100.10">
    <property type="entry name" value="2-methylcitrate dehydratase PrpD"/>
    <property type="match status" value="1"/>
</dbReference>
<evidence type="ECO:0000259" key="3">
    <source>
        <dbReference type="Pfam" id="PF19305"/>
    </source>
</evidence>
<dbReference type="InterPro" id="IPR045336">
    <property type="entry name" value="MmgE_PrpD_N"/>
</dbReference>
<feature type="domain" description="MmgE/PrpD C-terminal" evidence="3">
    <location>
        <begin position="315"/>
        <end position="479"/>
    </location>
</feature>
<protein>
    <submittedName>
        <fullName evidence="4">MmgE/PrpD family protein</fullName>
    </submittedName>
</protein>
<dbReference type="Pfam" id="PF19305">
    <property type="entry name" value="MmgE_PrpD_C"/>
    <property type="match status" value="1"/>
</dbReference>
<dbReference type="Pfam" id="PF03972">
    <property type="entry name" value="MmgE_PrpD_N"/>
    <property type="match status" value="1"/>
</dbReference>
<dbReference type="SUPFAM" id="SSF103378">
    <property type="entry name" value="2-methylcitrate dehydratase PrpD"/>
    <property type="match status" value="1"/>
</dbReference>
<sequence>MTDANRRDVLAAFALGGLALPALPAAARQAASAASAEPAGKTTAALSRYIATSQSFDFPEEHRELARRHILDTLASAVACRDLEPSVLARNYALAQTGDAKRSAVTILASNQKAALVDAVFAGAMTAHGAEINDFNPASFVQPGPSVVTAALALAQARGKSGEQVLRSVIVGYELAGRVPRAIGNKNLQKANIANHGFGPVFGTAATAASILGIAEDRIGDVLTYCAQQASGSWQWMSDVEHIEKSFVFAGMGARNGLQAALMVEAGFTGVRNSFDRSNGWFRSPIFRGEGNNPDYLIDKLGERTELHETAYKRYPVGGPTQPAVDGLLKLLPRIDRGRVASVTISMPGRWDAFRNAEMPALNLRYLSAIILIDGRLDFVSAQSLKRMHGDPAAKAMMAKVDVVHDPAQEHAEGSARTESARVVVVQEDGRRHEIFVPWVAGFPSHPMSKADVEAKALELMSPLLGAGRARDVVAAVWDISSLRSGGELVRLVAR</sequence>
<dbReference type="InterPro" id="IPR042188">
    <property type="entry name" value="MmgE/PrpD_sf_2"/>
</dbReference>
<dbReference type="PROSITE" id="PS51318">
    <property type="entry name" value="TAT"/>
    <property type="match status" value="1"/>
</dbReference>
<dbReference type="InterPro" id="IPR045337">
    <property type="entry name" value="MmgE_PrpD_C"/>
</dbReference>
<feature type="domain" description="MmgE/PrpD N-terminal" evidence="2">
    <location>
        <begin position="45"/>
        <end position="283"/>
    </location>
</feature>
<dbReference type="Gene3D" id="3.30.1330.120">
    <property type="entry name" value="2-methylcitrate dehydratase PrpD"/>
    <property type="match status" value="1"/>
</dbReference>
<dbReference type="InterPro" id="IPR036148">
    <property type="entry name" value="MmgE/PrpD_sf"/>
</dbReference>
<gene>
    <name evidence="4" type="ORF">ABOZ73_08455</name>
</gene>
<dbReference type="GO" id="GO:0016829">
    <property type="term" value="F:lyase activity"/>
    <property type="evidence" value="ECO:0007669"/>
    <property type="project" value="InterPro"/>
</dbReference>
<dbReference type="InterPro" id="IPR042183">
    <property type="entry name" value="MmgE/PrpD_sf_1"/>
</dbReference>